<accession>A0A2V2NF83</accession>
<name>A0A2V2NF83_9EURY</name>
<dbReference type="GO" id="GO:0008168">
    <property type="term" value="F:methyltransferase activity"/>
    <property type="evidence" value="ECO:0007669"/>
    <property type="project" value="UniProtKB-KW"/>
</dbReference>
<dbReference type="CDD" id="cd02440">
    <property type="entry name" value="AdoMet_MTases"/>
    <property type="match status" value="1"/>
</dbReference>
<protein>
    <submittedName>
        <fullName evidence="5">SAM-dependent methyltransferase</fullName>
    </submittedName>
</protein>
<dbReference type="Gene3D" id="2.20.25.110">
    <property type="entry name" value="S-adenosyl-L-methionine-dependent methyltransferases"/>
    <property type="match status" value="1"/>
</dbReference>
<dbReference type="InterPro" id="IPR029063">
    <property type="entry name" value="SAM-dependent_MTases_sf"/>
</dbReference>
<proteinExistence type="predicted"/>
<organism evidence="5 6">
    <name type="scientific">Methanospirillum lacunae</name>
    <dbReference type="NCBI Taxonomy" id="668570"/>
    <lineage>
        <taxon>Archaea</taxon>
        <taxon>Methanobacteriati</taxon>
        <taxon>Methanobacteriota</taxon>
        <taxon>Stenosarchaea group</taxon>
        <taxon>Methanomicrobia</taxon>
        <taxon>Methanomicrobiales</taxon>
        <taxon>Methanospirillaceae</taxon>
        <taxon>Methanospirillum</taxon>
    </lineage>
</organism>
<dbReference type="AlphaFoldDB" id="A0A2V2NF83"/>
<sequence>MQISSLLKTITKPALYEPGNASMWEDDYISHHLLQLHLNQDCDAASRKRVTIERTVQWIERHLETKQKSILDLGCGPGLYCELLAEHGYQVTGVDFSKRSIEYARQSSTHKGLSIEYLQSNYLDLTFENQFDLVIIIFCDFDVLIPHDRTRLLQNIYRALKPGGLFIFDTLNPKAPAVMTIPGKSWDMANDGFWKMGTYLVLSESFHYEGANVILQQHIVCSEPDQCSVYRFWTHYYQYNSIVAILGEEGFSVEDTCDDLLPDDGSGTHTMVTFYVARKK</sequence>
<evidence type="ECO:0000313" key="6">
    <source>
        <dbReference type="Proteomes" id="UP000245657"/>
    </source>
</evidence>
<evidence type="ECO:0000313" key="5">
    <source>
        <dbReference type="EMBL" id="PWR73973.1"/>
    </source>
</evidence>
<dbReference type="Proteomes" id="UP000245657">
    <property type="component" value="Unassembled WGS sequence"/>
</dbReference>
<dbReference type="EMBL" id="QGMY01000002">
    <property type="protein sequence ID" value="PWR73973.1"/>
    <property type="molecule type" value="Genomic_DNA"/>
</dbReference>
<dbReference type="InterPro" id="IPR041698">
    <property type="entry name" value="Methyltransf_25"/>
</dbReference>
<dbReference type="RefSeq" id="WP_109967252.1">
    <property type="nucleotide sequence ID" value="NZ_CP176093.1"/>
</dbReference>
<evidence type="ECO:0000256" key="2">
    <source>
        <dbReference type="ARBA" id="ARBA00022679"/>
    </source>
</evidence>
<evidence type="ECO:0000256" key="3">
    <source>
        <dbReference type="ARBA" id="ARBA00022691"/>
    </source>
</evidence>
<gene>
    <name evidence="5" type="ORF">DK846_02070</name>
</gene>
<dbReference type="PANTHER" id="PTHR43464">
    <property type="entry name" value="METHYLTRANSFERASE"/>
    <property type="match status" value="1"/>
</dbReference>
<keyword evidence="2 5" id="KW-0808">Transferase</keyword>
<comment type="caution">
    <text evidence="5">The sequence shown here is derived from an EMBL/GenBank/DDBJ whole genome shotgun (WGS) entry which is preliminary data.</text>
</comment>
<reference evidence="5 6" key="1">
    <citation type="submission" date="2018-05" db="EMBL/GenBank/DDBJ databases">
        <title>Draft genome of Methanospirillum lacunae Ki8-1.</title>
        <authorList>
            <person name="Dueholm M.S."/>
            <person name="Nielsen P.H."/>
            <person name="Bakmann L.F."/>
            <person name="Otzen D.E."/>
        </authorList>
    </citation>
    <scope>NUCLEOTIDE SEQUENCE [LARGE SCALE GENOMIC DNA]</scope>
    <source>
        <strain evidence="5 6">Ki8-1</strain>
    </source>
</reference>
<evidence type="ECO:0000259" key="4">
    <source>
        <dbReference type="Pfam" id="PF13649"/>
    </source>
</evidence>
<dbReference type="Gene3D" id="3.40.50.150">
    <property type="entry name" value="Vaccinia Virus protein VP39"/>
    <property type="match status" value="1"/>
</dbReference>
<feature type="domain" description="Methyltransferase" evidence="4">
    <location>
        <begin position="70"/>
        <end position="164"/>
    </location>
</feature>
<dbReference type="SUPFAM" id="SSF53335">
    <property type="entry name" value="S-adenosyl-L-methionine-dependent methyltransferases"/>
    <property type="match status" value="1"/>
</dbReference>
<keyword evidence="3" id="KW-0949">S-adenosyl-L-methionine</keyword>
<dbReference type="GO" id="GO:0032259">
    <property type="term" value="P:methylation"/>
    <property type="evidence" value="ECO:0007669"/>
    <property type="project" value="UniProtKB-KW"/>
</dbReference>
<dbReference type="Pfam" id="PF13649">
    <property type="entry name" value="Methyltransf_25"/>
    <property type="match status" value="1"/>
</dbReference>
<evidence type="ECO:0000256" key="1">
    <source>
        <dbReference type="ARBA" id="ARBA00022603"/>
    </source>
</evidence>
<dbReference type="GeneID" id="97549318"/>
<keyword evidence="6" id="KW-1185">Reference proteome</keyword>
<keyword evidence="1 5" id="KW-0489">Methyltransferase</keyword>
<dbReference type="PANTHER" id="PTHR43464:SF19">
    <property type="entry name" value="UBIQUINONE BIOSYNTHESIS O-METHYLTRANSFERASE, MITOCHONDRIAL"/>
    <property type="match status" value="1"/>
</dbReference>
<dbReference type="OrthoDB" id="105879at2157"/>